<dbReference type="EC" id="6.5.1.4" evidence="5 6"/>
<keyword evidence="5" id="KW-0067">ATP-binding</keyword>
<dbReference type="NCBIfam" id="TIGR03399">
    <property type="entry name" value="RNA_3prim_cycl"/>
    <property type="match status" value="1"/>
</dbReference>
<dbReference type="Gene3D" id="3.30.360.20">
    <property type="entry name" value="RNA 3'-terminal phosphate cyclase, insert domain"/>
    <property type="match status" value="1"/>
</dbReference>
<feature type="domain" description="RNA 3'-terminal phosphate cyclase" evidence="7">
    <location>
        <begin position="11"/>
        <end position="328"/>
    </location>
</feature>
<feature type="domain" description="RNA 3'-terminal phosphate cyclase insert" evidence="8">
    <location>
        <begin position="184"/>
        <end position="277"/>
    </location>
</feature>
<evidence type="ECO:0000256" key="1">
    <source>
        <dbReference type="ARBA" id="ARBA00009206"/>
    </source>
</evidence>
<evidence type="ECO:0000259" key="8">
    <source>
        <dbReference type="Pfam" id="PF05189"/>
    </source>
</evidence>
<name>A0ABZ2M227_9BACT</name>
<evidence type="ECO:0000256" key="2">
    <source>
        <dbReference type="ARBA" id="ARBA00022598"/>
    </source>
</evidence>
<keyword evidence="10" id="KW-1185">Reference proteome</keyword>
<dbReference type="InterPro" id="IPR013792">
    <property type="entry name" value="RNA3'P_cycl/enolpyr_Trfase_a/b"/>
</dbReference>
<evidence type="ECO:0000256" key="4">
    <source>
        <dbReference type="ARBA" id="ARBA00024481"/>
    </source>
</evidence>
<evidence type="ECO:0000256" key="5">
    <source>
        <dbReference type="HAMAP-Rule" id="MF_00200"/>
    </source>
</evidence>
<keyword evidence="3 5" id="KW-0547">Nucleotide-binding</keyword>
<dbReference type="InterPro" id="IPR036553">
    <property type="entry name" value="RPTC_insert"/>
</dbReference>
<dbReference type="InterPro" id="IPR013791">
    <property type="entry name" value="RNA3'-term_phos_cycl_insert"/>
</dbReference>
<dbReference type="PIRSF" id="PIRSF005378">
    <property type="entry name" value="RNA3'_term_phos_cycl_euk"/>
    <property type="match status" value="1"/>
</dbReference>
<evidence type="ECO:0000256" key="6">
    <source>
        <dbReference type="NCBIfam" id="TIGR03399"/>
    </source>
</evidence>
<dbReference type="InterPro" id="IPR023797">
    <property type="entry name" value="RNA3'_phos_cyclase_dom"/>
</dbReference>
<comment type="similarity">
    <text evidence="1 5">Belongs to the RNA 3'-terminal cyclase family. Type 1 subfamily.</text>
</comment>
<feature type="binding site" evidence="5">
    <location>
        <position position="103"/>
    </location>
    <ligand>
        <name>ATP</name>
        <dbReference type="ChEBI" id="CHEBI:30616"/>
    </ligand>
</feature>
<comment type="subcellular location">
    <subcellularLocation>
        <location evidence="5">Cytoplasm</location>
    </subcellularLocation>
</comment>
<dbReference type="InterPro" id="IPR000228">
    <property type="entry name" value="RNA3'_term_phos_cyc"/>
</dbReference>
<reference evidence="9 10" key="1">
    <citation type="submission" date="2021-12" db="EMBL/GenBank/DDBJ databases">
        <title>Discovery of the Pendulisporaceae a myxobacterial family with distinct sporulation behavior and unique specialized metabolism.</title>
        <authorList>
            <person name="Garcia R."/>
            <person name="Popoff A."/>
            <person name="Bader C.D."/>
            <person name="Loehr J."/>
            <person name="Walesch S."/>
            <person name="Walt C."/>
            <person name="Boldt J."/>
            <person name="Bunk B."/>
            <person name="Haeckl F.J.F.P.J."/>
            <person name="Gunesch A.P."/>
            <person name="Birkelbach J."/>
            <person name="Nuebel U."/>
            <person name="Pietschmann T."/>
            <person name="Bach T."/>
            <person name="Mueller R."/>
        </authorList>
    </citation>
    <scope>NUCLEOTIDE SEQUENCE [LARGE SCALE GENOMIC DNA]</scope>
    <source>
        <strain evidence="9 10">MSr11954</strain>
    </source>
</reference>
<dbReference type="Pfam" id="PF01137">
    <property type="entry name" value="RTC"/>
    <property type="match status" value="1"/>
</dbReference>
<keyword evidence="5" id="KW-0963">Cytoplasm</keyword>
<gene>
    <name evidence="5 9" type="primary">rtcA</name>
    <name evidence="9" type="ORF">LZC94_47380</name>
</gene>
<dbReference type="EMBL" id="CP089984">
    <property type="protein sequence ID" value="WXB15432.1"/>
    <property type="molecule type" value="Genomic_DNA"/>
</dbReference>
<evidence type="ECO:0000259" key="7">
    <source>
        <dbReference type="Pfam" id="PF01137"/>
    </source>
</evidence>
<feature type="binding site" evidence="5">
    <location>
        <begin position="286"/>
        <end position="290"/>
    </location>
    <ligand>
        <name>ATP</name>
        <dbReference type="ChEBI" id="CHEBI:30616"/>
    </ligand>
</feature>
<evidence type="ECO:0000313" key="10">
    <source>
        <dbReference type="Proteomes" id="UP001370348"/>
    </source>
</evidence>
<sequence>MTEWLTIEGSMGEGGGQILRSSLALSLLTGTPIRIANIRRGRAKPGLMRQHLAAVQAAAQIGEAEVRGAEIGGVELEFHPKALRGGDYTFAIGGAGSTTLVFQTVFLPLLLGAAGPSQLTFEGGTHNPMAPPFDFLTQTFLPILARMGARVSCELTRYGFYPAGGGRWTATIEPAKSLDRLTLLERGDIRARRATALIAQVSPSVALRELDTLARALGWERAWCKPLMIERPEGPGNALLAIVESDAVTEIVAGFGERGVRAETVAHAVAAETARYIAANVPVGEHLADQLLLPMALGAGGAFRTVRPSTHCLTQIELLRLFLDVTITAAEVAPDVWHIEVPPARTTAHVR</sequence>
<proteinExistence type="inferred from homology"/>
<comment type="catalytic activity">
    <reaction evidence="4 5">
        <text>a 3'-end 3'-phospho-ribonucleotide-RNA + ATP = a 3'-end 2',3'-cyclophospho-ribonucleotide-RNA + AMP + diphosphate</text>
        <dbReference type="Rhea" id="RHEA:23976"/>
        <dbReference type="Rhea" id="RHEA-COMP:10463"/>
        <dbReference type="Rhea" id="RHEA-COMP:10464"/>
        <dbReference type="ChEBI" id="CHEBI:30616"/>
        <dbReference type="ChEBI" id="CHEBI:33019"/>
        <dbReference type="ChEBI" id="CHEBI:83062"/>
        <dbReference type="ChEBI" id="CHEBI:83064"/>
        <dbReference type="ChEBI" id="CHEBI:456215"/>
        <dbReference type="EC" id="6.5.1.4"/>
    </reaction>
</comment>
<dbReference type="Proteomes" id="UP001370348">
    <property type="component" value="Chromosome"/>
</dbReference>
<dbReference type="InterPro" id="IPR017770">
    <property type="entry name" value="RNA3'_term_phos_cyc_type_1"/>
</dbReference>
<dbReference type="NCBIfam" id="NF003246">
    <property type="entry name" value="PRK04204.1-2"/>
    <property type="match status" value="1"/>
</dbReference>
<dbReference type="SUPFAM" id="SSF55205">
    <property type="entry name" value="EPT/RTPC-like"/>
    <property type="match status" value="2"/>
</dbReference>
<keyword evidence="2 5" id="KW-0436">Ligase</keyword>
<dbReference type="InterPro" id="IPR037136">
    <property type="entry name" value="RNA3'_phos_cyclase_dom_sf"/>
</dbReference>
<dbReference type="Pfam" id="PF05189">
    <property type="entry name" value="RTC_insert"/>
    <property type="match status" value="1"/>
</dbReference>
<evidence type="ECO:0000313" key="9">
    <source>
        <dbReference type="EMBL" id="WXB15432.1"/>
    </source>
</evidence>
<dbReference type="PANTHER" id="PTHR11096:SF0">
    <property type="entry name" value="RNA 3'-TERMINAL PHOSPHATE CYCLASE"/>
    <property type="match status" value="1"/>
</dbReference>
<dbReference type="PANTHER" id="PTHR11096">
    <property type="entry name" value="RNA 3' TERMINAL PHOSPHATE CYCLASE"/>
    <property type="match status" value="1"/>
</dbReference>
<dbReference type="HAMAP" id="MF_00200">
    <property type="entry name" value="RTC"/>
    <property type="match status" value="1"/>
</dbReference>
<feature type="active site" description="Tele-AMP-histidine intermediate" evidence="5">
    <location>
        <position position="311"/>
    </location>
</feature>
<evidence type="ECO:0000256" key="3">
    <source>
        <dbReference type="ARBA" id="ARBA00022741"/>
    </source>
</evidence>
<dbReference type="GO" id="GO:0003963">
    <property type="term" value="F:RNA-3'-phosphate cyclase activity"/>
    <property type="evidence" value="ECO:0007669"/>
    <property type="project" value="UniProtKB-EC"/>
</dbReference>
<dbReference type="SUPFAM" id="SSF52913">
    <property type="entry name" value="RNA 3'-terminal phosphate cyclase, RPTC, insert domain"/>
    <property type="match status" value="1"/>
</dbReference>
<accession>A0ABZ2M227</accession>
<organism evidence="9 10">
    <name type="scientific">Pendulispora albinea</name>
    <dbReference type="NCBI Taxonomy" id="2741071"/>
    <lineage>
        <taxon>Bacteria</taxon>
        <taxon>Pseudomonadati</taxon>
        <taxon>Myxococcota</taxon>
        <taxon>Myxococcia</taxon>
        <taxon>Myxococcales</taxon>
        <taxon>Sorangiineae</taxon>
        <taxon>Pendulisporaceae</taxon>
        <taxon>Pendulispora</taxon>
    </lineage>
</organism>
<protein>
    <recommendedName>
        <fullName evidence="5 6">RNA 3'-terminal phosphate cyclase</fullName>
        <shortName evidence="5">RNA cyclase</shortName>
        <shortName evidence="5">RNA-3'-phosphate cyclase</shortName>
        <ecNumber evidence="5 6">6.5.1.4</ecNumber>
    </recommendedName>
</protein>
<comment type="function">
    <text evidence="5">Catalyzes the conversion of 3'-phosphate to a 2',3'-cyclic phosphodiester at the end of RNA. The mechanism of action of the enzyme occurs in 3 steps: (A) adenylation of the enzyme by ATP; (B) transfer of adenylate to an RNA-N3'P to produce RNA-N3'PP5'A; (C) and attack of the adjacent 2'-hydroxyl on the 3'-phosphorus in the diester linkage to produce the cyclic end product. The biological role of this enzyme is unknown but it is likely to function in some aspects of cellular RNA processing.</text>
</comment>
<dbReference type="RefSeq" id="WP_394825060.1">
    <property type="nucleotide sequence ID" value="NZ_CP089984.1"/>
</dbReference>
<dbReference type="Gene3D" id="3.65.10.20">
    <property type="entry name" value="RNA 3'-terminal phosphate cyclase domain"/>
    <property type="match status" value="1"/>
</dbReference>